<dbReference type="EMBL" id="VSSQ01045655">
    <property type="protein sequence ID" value="MPM99572.1"/>
    <property type="molecule type" value="Genomic_DNA"/>
</dbReference>
<gene>
    <name evidence="1" type="ORF">SDC9_146764</name>
</gene>
<comment type="caution">
    <text evidence="1">The sequence shown here is derived from an EMBL/GenBank/DDBJ whole genome shotgun (WGS) entry which is preliminary data.</text>
</comment>
<protein>
    <submittedName>
        <fullName evidence="1">Uncharacterized protein</fullName>
    </submittedName>
</protein>
<sequence length="148" mass="16917">MVTLPNFVTLSFSEAVWTQKILPSNTGDFYSYLEDVDGETYFAVKGTIKNESGEGISPEDIVGKALFNDKYEYTIQVKAEGEDGSDFYCFSLDPLKQTTLYMLVSVPDDIRNNFNECKMTFGFNDKMLYVEDTLLENLPYKYVIVIQK</sequence>
<accession>A0A645EG30</accession>
<reference evidence="1" key="1">
    <citation type="submission" date="2019-08" db="EMBL/GenBank/DDBJ databases">
        <authorList>
            <person name="Kucharzyk K."/>
            <person name="Murdoch R.W."/>
            <person name="Higgins S."/>
            <person name="Loffler F."/>
        </authorList>
    </citation>
    <scope>NUCLEOTIDE SEQUENCE</scope>
</reference>
<name>A0A645EG30_9ZZZZ</name>
<proteinExistence type="predicted"/>
<organism evidence="1">
    <name type="scientific">bioreactor metagenome</name>
    <dbReference type="NCBI Taxonomy" id="1076179"/>
    <lineage>
        <taxon>unclassified sequences</taxon>
        <taxon>metagenomes</taxon>
        <taxon>ecological metagenomes</taxon>
    </lineage>
</organism>
<evidence type="ECO:0000313" key="1">
    <source>
        <dbReference type="EMBL" id="MPM99572.1"/>
    </source>
</evidence>
<dbReference type="AlphaFoldDB" id="A0A645EG30"/>